<feature type="region of interest" description="Disordered" evidence="1">
    <location>
        <begin position="15"/>
        <end position="42"/>
    </location>
</feature>
<accession>A0A6C0JHV8</accession>
<reference evidence="3" key="1">
    <citation type="journal article" date="2020" name="Nature">
        <title>Giant virus diversity and host interactions through global metagenomics.</title>
        <authorList>
            <person name="Schulz F."/>
            <person name="Roux S."/>
            <person name="Paez-Espino D."/>
            <person name="Jungbluth S."/>
            <person name="Walsh D.A."/>
            <person name="Denef V.J."/>
            <person name="McMahon K.D."/>
            <person name="Konstantinidis K.T."/>
            <person name="Eloe-Fadrosh E.A."/>
            <person name="Kyrpides N.C."/>
            <person name="Woyke T."/>
        </authorList>
    </citation>
    <scope>NUCLEOTIDE SEQUENCE</scope>
    <source>
        <strain evidence="3">GVMAG-M-3300027708-5</strain>
    </source>
</reference>
<dbReference type="AlphaFoldDB" id="A0A6C0JHV8"/>
<organism evidence="3">
    <name type="scientific">viral metagenome</name>
    <dbReference type="NCBI Taxonomy" id="1070528"/>
    <lineage>
        <taxon>unclassified sequences</taxon>
        <taxon>metagenomes</taxon>
        <taxon>organismal metagenomes</taxon>
    </lineage>
</organism>
<dbReference type="InterPro" id="IPR036457">
    <property type="entry name" value="PPM-type-like_dom_sf"/>
</dbReference>
<dbReference type="PANTHER" id="PTHR13832">
    <property type="entry name" value="PROTEIN PHOSPHATASE 2C"/>
    <property type="match status" value="1"/>
</dbReference>
<dbReference type="GO" id="GO:0004722">
    <property type="term" value="F:protein serine/threonine phosphatase activity"/>
    <property type="evidence" value="ECO:0007669"/>
    <property type="project" value="InterPro"/>
</dbReference>
<dbReference type="PANTHER" id="PTHR13832:SF827">
    <property type="entry name" value="PROTEIN PHOSPHATASE 1L"/>
    <property type="match status" value="1"/>
</dbReference>
<dbReference type="SMART" id="SM00332">
    <property type="entry name" value="PP2Cc"/>
    <property type="match status" value="1"/>
</dbReference>
<name>A0A6C0JHV8_9ZZZZ</name>
<evidence type="ECO:0000313" key="3">
    <source>
        <dbReference type="EMBL" id="QHU04963.1"/>
    </source>
</evidence>
<dbReference type="PROSITE" id="PS51746">
    <property type="entry name" value="PPM_2"/>
    <property type="match status" value="1"/>
</dbReference>
<evidence type="ECO:0000259" key="2">
    <source>
        <dbReference type="PROSITE" id="PS51746"/>
    </source>
</evidence>
<dbReference type="Gene3D" id="3.60.40.10">
    <property type="entry name" value="PPM-type phosphatase domain"/>
    <property type="match status" value="1"/>
</dbReference>
<protein>
    <recommendedName>
        <fullName evidence="2">PPM-type phosphatase domain-containing protein</fullName>
    </recommendedName>
</protein>
<feature type="domain" description="PPM-type phosphatase" evidence="2">
    <location>
        <begin position="92"/>
        <end position="365"/>
    </location>
</feature>
<sequence>MAAILQQIENQDQDMMFSHGQGDGQGQGHGDEQGQGPMSRQNSTAYCYTELPKADTVLPDADTVLPEADTVLPDADTVLPNHTVQITSALKQMCKGQDQSFQGKFKDQETGEEGVWGMISDGHGSNSCINFLRDIKQDTLNDIVSTTRPVENLAGLINASRSIGFGESSGATMCLVKVYTDRVVCINCGDSQVAVYKNGTLEFLSMEHTSSNPSERARLERDFSGIRYPLSSNIQIINPDSLIGIKSTYTQWPNGTMLAPTQALGHRGVTGYAPDKTAILYGPCDTIQVVIGSDGLWDMVLKDRAEEMAWFADKSSEQIAEFARARWMQEWNMAPSVPEGQEHAFVKCHYKETDADDIGVVKIDVIPV</sequence>
<evidence type="ECO:0000256" key="1">
    <source>
        <dbReference type="SAM" id="MobiDB-lite"/>
    </source>
</evidence>
<dbReference type="Pfam" id="PF00481">
    <property type="entry name" value="PP2C"/>
    <property type="match status" value="1"/>
</dbReference>
<dbReference type="SUPFAM" id="SSF81606">
    <property type="entry name" value="PP2C-like"/>
    <property type="match status" value="1"/>
</dbReference>
<dbReference type="EMBL" id="MN740405">
    <property type="protein sequence ID" value="QHU04963.1"/>
    <property type="molecule type" value="Genomic_DNA"/>
</dbReference>
<dbReference type="InterPro" id="IPR001932">
    <property type="entry name" value="PPM-type_phosphatase-like_dom"/>
</dbReference>
<proteinExistence type="predicted"/>
<dbReference type="InterPro" id="IPR015655">
    <property type="entry name" value="PP2C"/>
</dbReference>